<comment type="caution">
    <text evidence="1">The sequence shown here is derived from an EMBL/GenBank/DDBJ whole genome shotgun (WGS) entry which is preliminary data.</text>
</comment>
<keyword evidence="2" id="KW-1185">Reference proteome</keyword>
<sequence length="48" mass="5355">QDTCLGWHFSGGQHLPPEERMKEGIYTHHSNQVGSERGYGLLDGVCRA</sequence>
<dbReference type="EMBL" id="CATNWA010015939">
    <property type="protein sequence ID" value="CAI9588229.1"/>
    <property type="molecule type" value="Genomic_DNA"/>
</dbReference>
<proteinExistence type="predicted"/>
<gene>
    <name evidence="1" type="ORF">SPARVUS_LOCUS10722987</name>
</gene>
<protein>
    <recommendedName>
        <fullName evidence="3">MHC class I antigen</fullName>
    </recommendedName>
</protein>
<evidence type="ECO:0000313" key="1">
    <source>
        <dbReference type="EMBL" id="CAI9588229.1"/>
    </source>
</evidence>
<name>A0ABN9EVK2_9NEOB</name>
<evidence type="ECO:0000313" key="2">
    <source>
        <dbReference type="Proteomes" id="UP001162483"/>
    </source>
</evidence>
<accession>A0ABN9EVK2</accession>
<dbReference type="Proteomes" id="UP001162483">
    <property type="component" value="Unassembled WGS sequence"/>
</dbReference>
<organism evidence="1 2">
    <name type="scientific">Staurois parvus</name>
    <dbReference type="NCBI Taxonomy" id="386267"/>
    <lineage>
        <taxon>Eukaryota</taxon>
        <taxon>Metazoa</taxon>
        <taxon>Chordata</taxon>
        <taxon>Craniata</taxon>
        <taxon>Vertebrata</taxon>
        <taxon>Euteleostomi</taxon>
        <taxon>Amphibia</taxon>
        <taxon>Batrachia</taxon>
        <taxon>Anura</taxon>
        <taxon>Neobatrachia</taxon>
        <taxon>Ranoidea</taxon>
        <taxon>Ranidae</taxon>
        <taxon>Staurois</taxon>
    </lineage>
</organism>
<reference evidence="1" key="1">
    <citation type="submission" date="2023-05" db="EMBL/GenBank/DDBJ databases">
        <authorList>
            <person name="Stuckert A."/>
        </authorList>
    </citation>
    <scope>NUCLEOTIDE SEQUENCE</scope>
</reference>
<evidence type="ECO:0008006" key="3">
    <source>
        <dbReference type="Google" id="ProtNLM"/>
    </source>
</evidence>
<feature type="non-terminal residue" evidence="1">
    <location>
        <position position="1"/>
    </location>
</feature>